<dbReference type="AlphaFoldDB" id="A0A917AY80"/>
<keyword evidence="10" id="KW-1185">Reference proteome</keyword>
<evidence type="ECO:0000256" key="2">
    <source>
        <dbReference type="ARBA" id="ARBA00006490"/>
    </source>
</evidence>
<sequence>MIYFDNSATTRPFPEVIDVFQKVAHQYFANPSSPHYLGAEAERLLEHTRKKIAEQLKVQPNEVIFTSGGTEGNNLAIKGIALEHQGRGKHMITSQIEHPSVIEAFKGLERLGFEVTYVNVDRYGYVDPEAIEKEIREDTILISTMSVNNELGTIQPIEEIAKMAKRYPKLYLHVDHVQGVGKVPLSLKQIPIDLLTVSGHKIHGLNGTGVLFVRGGIKLFPLFHGGGHENNRRSGTENAAGMVAFGKAMRLIAEKERDHVNELKGIREELISQLDQMNDVVINSPQEGAPHILNISVPGVKPEVMVHALAEKEIFISTKSACSSKQPDVSSVLQACHLAEDVTTSALRISLSYQNDRSEVEPFMTSFKQTVHYLKGKGEK</sequence>
<feature type="domain" description="Aminotransferase class V" evidence="8">
    <location>
        <begin position="2"/>
        <end position="362"/>
    </location>
</feature>
<dbReference type="Proteomes" id="UP000660110">
    <property type="component" value="Unassembled WGS sequence"/>
</dbReference>
<dbReference type="PANTHER" id="PTHR11601:SF50">
    <property type="entry name" value="CYSTEINE DESULFURASE ISCS 2-RELATED"/>
    <property type="match status" value="1"/>
</dbReference>
<keyword evidence="3" id="KW-0479">Metal-binding</keyword>
<dbReference type="PANTHER" id="PTHR11601">
    <property type="entry name" value="CYSTEINE DESULFURYLASE FAMILY MEMBER"/>
    <property type="match status" value="1"/>
</dbReference>
<proteinExistence type="inferred from homology"/>
<dbReference type="GO" id="GO:0051536">
    <property type="term" value="F:iron-sulfur cluster binding"/>
    <property type="evidence" value="ECO:0007669"/>
    <property type="project" value="UniProtKB-KW"/>
</dbReference>
<dbReference type="InterPro" id="IPR015422">
    <property type="entry name" value="PyrdxlP-dep_Trfase_small"/>
</dbReference>
<keyword evidence="9" id="KW-0808">Transferase</keyword>
<reference evidence="9" key="2">
    <citation type="submission" date="2020-09" db="EMBL/GenBank/DDBJ databases">
        <authorList>
            <person name="Sun Q."/>
            <person name="Zhou Y."/>
        </authorList>
    </citation>
    <scope>NUCLEOTIDE SEQUENCE</scope>
    <source>
        <strain evidence="9">CGMCC 1.12153</strain>
    </source>
</reference>
<evidence type="ECO:0000256" key="6">
    <source>
        <dbReference type="ARBA" id="ARBA00023014"/>
    </source>
</evidence>
<dbReference type="Pfam" id="PF00266">
    <property type="entry name" value="Aminotran_5"/>
    <property type="match status" value="1"/>
</dbReference>
<keyword evidence="6" id="KW-0411">Iron-sulfur</keyword>
<dbReference type="SUPFAM" id="SSF53383">
    <property type="entry name" value="PLP-dependent transferases"/>
    <property type="match status" value="1"/>
</dbReference>
<keyword evidence="9" id="KW-0032">Aminotransferase</keyword>
<keyword evidence="5" id="KW-0408">Iron</keyword>
<dbReference type="InterPro" id="IPR015421">
    <property type="entry name" value="PyrdxlP-dep_Trfase_major"/>
</dbReference>
<dbReference type="RefSeq" id="WP_188375459.1">
    <property type="nucleotide sequence ID" value="NZ_BMEL01000001.1"/>
</dbReference>
<protein>
    <submittedName>
        <fullName evidence="9">Aminotransferase V</fullName>
    </submittedName>
</protein>
<evidence type="ECO:0000313" key="9">
    <source>
        <dbReference type="EMBL" id="GGF06050.1"/>
    </source>
</evidence>
<evidence type="ECO:0000313" key="10">
    <source>
        <dbReference type="Proteomes" id="UP000660110"/>
    </source>
</evidence>
<dbReference type="GO" id="GO:0031071">
    <property type="term" value="F:cysteine desulfurase activity"/>
    <property type="evidence" value="ECO:0007669"/>
    <property type="project" value="UniProtKB-ARBA"/>
</dbReference>
<accession>A0A917AY80</accession>
<dbReference type="PROSITE" id="PS00595">
    <property type="entry name" value="AA_TRANSFER_CLASS_5"/>
    <property type="match status" value="1"/>
</dbReference>
<dbReference type="GO" id="GO:0008483">
    <property type="term" value="F:transaminase activity"/>
    <property type="evidence" value="ECO:0007669"/>
    <property type="project" value="UniProtKB-KW"/>
</dbReference>
<dbReference type="InterPro" id="IPR016454">
    <property type="entry name" value="Cysteine_dSase"/>
</dbReference>
<dbReference type="GO" id="GO:0046872">
    <property type="term" value="F:metal ion binding"/>
    <property type="evidence" value="ECO:0007669"/>
    <property type="project" value="UniProtKB-KW"/>
</dbReference>
<evidence type="ECO:0000259" key="8">
    <source>
        <dbReference type="Pfam" id="PF00266"/>
    </source>
</evidence>
<dbReference type="InterPro" id="IPR015424">
    <property type="entry name" value="PyrdxlP-dep_Trfase"/>
</dbReference>
<dbReference type="InterPro" id="IPR000192">
    <property type="entry name" value="Aminotrans_V_dom"/>
</dbReference>
<evidence type="ECO:0000256" key="1">
    <source>
        <dbReference type="ARBA" id="ARBA00001933"/>
    </source>
</evidence>
<dbReference type="PIRSF" id="PIRSF005572">
    <property type="entry name" value="NifS"/>
    <property type="match status" value="1"/>
</dbReference>
<dbReference type="Gene3D" id="3.40.640.10">
    <property type="entry name" value="Type I PLP-dependent aspartate aminotransferase-like (Major domain)"/>
    <property type="match status" value="1"/>
</dbReference>
<evidence type="ECO:0000256" key="7">
    <source>
        <dbReference type="RuleBase" id="RU004504"/>
    </source>
</evidence>
<reference evidence="9" key="1">
    <citation type="journal article" date="2014" name="Int. J. Syst. Evol. Microbiol.">
        <title>Complete genome sequence of Corynebacterium casei LMG S-19264T (=DSM 44701T), isolated from a smear-ripened cheese.</title>
        <authorList>
            <consortium name="US DOE Joint Genome Institute (JGI-PGF)"/>
            <person name="Walter F."/>
            <person name="Albersmeier A."/>
            <person name="Kalinowski J."/>
            <person name="Ruckert C."/>
        </authorList>
    </citation>
    <scope>NUCLEOTIDE SEQUENCE</scope>
    <source>
        <strain evidence="9">CGMCC 1.12153</strain>
    </source>
</reference>
<dbReference type="FunFam" id="3.40.640.10:FF:000084">
    <property type="entry name" value="IscS-like cysteine desulfurase"/>
    <property type="match status" value="1"/>
</dbReference>
<organism evidence="9 10">
    <name type="scientific">Halobacillus andaensis</name>
    <dbReference type="NCBI Taxonomy" id="1176239"/>
    <lineage>
        <taxon>Bacteria</taxon>
        <taxon>Bacillati</taxon>
        <taxon>Bacillota</taxon>
        <taxon>Bacilli</taxon>
        <taxon>Bacillales</taxon>
        <taxon>Bacillaceae</taxon>
        <taxon>Halobacillus</taxon>
    </lineage>
</organism>
<comment type="similarity">
    <text evidence="2">Belongs to the class-V pyridoxal-phosphate-dependent aminotransferase family. NifS/IscS subfamily.</text>
</comment>
<gene>
    <name evidence="9" type="ORF">GCM10010954_00480</name>
</gene>
<comment type="cofactor">
    <cofactor evidence="1 7">
        <name>pyridoxal 5'-phosphate</name>
        <dbReference type="ChEBI" id="CHEBI:597326"/>
    </cofactor>
</comment>
<evidence type="ECO:0000256" key="5">
    <source>
        <dbReference type="ARBA" id="ARBA00023004"/>
    </source>
</evidence>
<dbReference type="InterPro" id="IPR020578">
    <property type="entry name" value="Aminotrans_V_PyrdxlP_BS"/>
</dbReference>
<name>A0A917AY80_HALAA</name>
<evidence type="ECO:0000256" key="4">
    <source>
        <dbReference type="ARBA" id="ARBA00022898"/>
    </source>
</evidence>
<keyword evidence="4" id="KW-0663">Pyridoxal phosphate</keyword>
<evidence type="ECO:0000256" key="3">
    <source>
        <dbReference type="ARBA" id="ARBA00022723"/>
    </source>
</evidence>
<dbReference type="Gene3D" id="3.90.1150.10">
    <property type="entry name" value="Aspartate Aminotransferase, domain 1"/>
    <property type="match status" value="1"/>
</dbReference>
<dbReference type="EMBL" id="BMEL01000001">
    <property type="protein sequence ID" value="GGF06050.1"/>
    <property type="molecule type" value="Genomic_DNA"/>
</dbReference>
<comment type="caution">
    <text evidence="9">The sequence shown here is derived from an EMBL/GenBank/DDBJ whole genome shotgun (WGS) entry which is preliminary data.</text>
</comment>